<evidence type="ECO:0000313" key="2">
    <source>
        <dbReference type="Proteomes" id="UP000298246"/>
    </source>
</evidence>
<accession>A0A4Y8QB96</accession>
<dbReference type="PANTHER" id="PTHR35788:SF1">
    <property type="entry name" value="EXPORTED PROTEIN"/>
    <property type="match status" value="1"/>
</dbReference>
<sequence length="281" mass="32030">MFTRTLARRFPILYRVRVQQLQWKRRWADATGGLRFASHRQEPLPYVYKKHKSLLRRHLAGSDPQLQENKIVNLGLCMPLIDGVVIRPGETFSLWKLIGRPTAAKGYLKGLALANGEAVTAVGGGLCQLANLLFWLALHTPLTVVERHHHSFDLFPDHGRTVPFGSGTSIFYNYVDLRFYNGTAATFQLHTQLTDEFLVGSLTSDCPLQALYRIEERGHHFEQVGSRWYRENEIWRLTLDAASGEVLGEELLMHNRAEVRYAVSQSGMDNKPAMTTEEIRI</sequence>
<dbReference type="OrthoDB" id="9813301at2"/>
<proteinExistence type="predicted"/>
<evidence type="ECO:0000313" key="1">
    <source>
        <dbReference type="EMBL" id="TFE91898.1"/>
    </source>
</evidence>
<reference evidence="1 2" key="1">
    <citation type="submission" date="2017-03" db="EMBL/GenBank/DDBJ databases">
        <title>Isolation of Levoglucosan Utilizing Bacteria.</title>
        <authorList>
            <person name="Arya A.S."/>
        </authorList>
    </citation>
    <scope>NUCLEOTIDE SEQUENCE [LARGE SCALE GENOMIC DNA]</scope>
    <source>
        <strain evidence="1 2">MEC069</strain>
    </source>
</reference>
<gene>
    <name evidence="1" type="ORF">B5M42_01260</name>
</gene>
<dbReference type="AlphaFoldDB" id="A0A4Y8QB96"/>
<organism evidence="1 2">
    <name type="scientific">Paenibacillus athensensis</name>
    <dbReference type="NCBI Taxonomy" id="1967502"/>
    <lineage>
        <taxon>Bacteria</taxon>
        <taxon>Bacillati</taxon>
        <taxon>Bacillota</taxon>
        <taxon>Bacilli</taxon>
        <taxon>Bacillales</taxon>
        <taxon>Paenibacillaceae</taxon>
        <taxon>Paenibacillus</taxon>
    </lineage>
</organism>
<protein>
    <submittedName>
        <fullName evidence="1">Vancomycin resistance protein</fullName>
    </submittedName>
</protein>
<dbReference type="InterPro" id="IPR052913">
    <property type="entry name" value="Glycopeptide_resist_protein"/>
</dbReference>
<dbReference type="PANTHER" id="PTHR35788">
    <property type="entry name" value="EXPORTED PROTEIN-RELATED"/>
    <property type="match status" value="1"/>
</dbReference>
<dbReference type="Proteomes" id="UP000298246">
    <property type="component" value="Unassembled WGS sequence"/>
</dbReference>
<comment type="caution">
    <text evidence="1">The sequence shown here is derived from an EMBL/GenBank/DDBJ whole genome shotgun (WGS) entry which is preliminary data.</text>
</comment>
<name>A0A4Y8QB96_9BACL</name>
<dbReference type="InterPro" id="IPR007391">
    <property type="entry name" value="Vancomycin_resist_VanW"/>
</dbReference>
<dbReference type="EMBL" id="MYFO01000001">
    <property type="protein sequence ID" value="TFE91898.1"/>
    <property type="molecule type" value="Genomic_DNA"/>
</dbReference>
<dbReference type="RefSeq" id="WP_134748853.1">
    <property type="nucleotide sequence ID" value="NZ_MYFO02000001.1"/>
</dbReference>
<keyword evidence="2" id="KW-1185">Reference proteome</keyword>
<dbReference type="Pfam" id="PF04294">
    <property type="entry name" value="VanW"/>
    <property type="match status" value="1"/>
</dbReference>